<feature type="compositionally biased region" description="Polar residues" evidence="1">
    <location>
        <begin position="223"/>
        <end position="249"/>
    </location>
</feature>
<evidence type="ECO:0000256" key="1">
    <source>
        <dbReference type="SAM" id="MobiDB-lite"/>
    </source>
</evidence>
<dbReference type="EMBL" id="PFBH01000011">
    <property type="protein sequence ID" value="PIR85261.1"/>
    <property type="molecule type" value="Genomic_DNA"/>
</dbReference>
<protein>
    <recommendedName>
        <fullName evidence="4">PKD domain-containing protein</fullName>
    </recommendedName>
</protein>
<organism evidence="2 3">
    <name type="scientific">Candidatus Kaiserbacteria bacterium CG10_big_fil_rev_8_21_14_0_10_45_20</name>
    <dbReference type="NCBI Taxonomy" id="1974607"/>
    <lineage>
        <taxon>Bacteria</taxon>
        <taxon>Candidatus Kaiseribacteriota</taxon>
    </lineage>
</organism>
<gene>
    <name evidence="2" type="ORF">COU15_01630</name>
</gene>
<comment type="caution">
    <text evidence="2">The sequence shown here is derived from an EMBL/GenBank/DDBJ whole genome shotgun (WGS) entry which is preliminary data.</text>
</comment>
<evidence type="ECO:0008006" key="4">
    <source>
        <dbReference type="Google" id="ProtNLM"/>
    </source>
</evidence>
<proteinExistence type="predicted"/>
<dbReference type="Proteomes" id="UP000229315">
    <property type="component" value="Unassembled WGS sequence"/>
</dbReference>
<reference evidence="3" key="1">
    <citation type="submission" date="2017-09" db="EMBL/GenBank/DDBJ databases">
        <title>Depth-based differentiation of microbial function through sediment-hosted aquifers and enrichment of novel symbionts in the deep terrestrial subsurface.</title>
        <authorList>
            <person name="Probst A.J."/>
            <person name="Ladd B."/>
            <person name="Jarett J.K."/>
            <person name="Geller-Mcgrath D.E."/>
            <person name="Sieber C.M.K."/>
            <person name="Emerson J.B."/>
            <person name="Anantharaman K."/>
            <person name="Thomas B.C."/>
            <person name="Malmstrom R."/>
            <person name="Stieglmeier M."/>
            <person name="Klingl A."/>
            <person name="Woyke T."/>
            <person name="Ryan C.M."/>
            <person name="Banfield J.F."/>
        </authorList>
    </citation>
    <scope>NUCLEOTIDE SEQUENCE [LARGE SCALE GENOMIC DNA]</scope>
</reference>
<dbReference type="AlphaFoldDB" id="A0A2H0UFV0"/>
<evidence type="ECO:0000313" key="2">
    <source>
        <dbReference type="EMBL" id="PIR85261.1"/>
    </source>
</evidence>
<feature type="region of interest" description="Disordered" evidence="1">
    <location>
        <begin position="223"/>
        <end position="250"/>
    </location>
</feature>
<sequence>MTQTILQNTISFGVGVSFALLAIFFAFPADVYASEYPAGACFTTTEVTTGYEVSIIIPPNVTVCDGNGCSTSPFATTLATWVSTNQQTQVLDDLGVGSCGLGFAVATATLNAVPSIVNAGSPSMLSWDSTNASYCSSADFQTSNSTSGTVEEFPLSTTEYTVQCGNDPTNTEINTAYASATVTVRSNAPAPIVSLVATPNNIDRGESSRLSWNSENATSCTGVGFSTQGDTSGSIDVSPNSTRSYSISCSGPGGDASDTEYIMVDQPGTLPTASLIANPSSIERGESSTLSWSSEDATTCTGGGFSTGGAVSGSTPVSPNTSVRYSISCSNSDGSASDYADVTVNNGGTPGCVGSDCPCTGDDCDGGGGGCVGPDCPCTGDDCGGGPDFSASCVGSPAQGVEVGKTATWSANPRGGGYIYSWSGSESLTGSNASVQKVYSQPGLKNASVTVSRAPYTHTVQCQNEIEVTAQPAVLNFTPSKNPIVSGTSVTLDWSVQNVREGTCSIVGPGVNRVNLNAGRSGSGSVNTGEITSESSFTLRCTDLNGEQQTRGITIRVVPSFIEI</sequence>
<evidence type="ECO:0000313" key="3">
    <source>
        <dbReference type="Proteomes" id="UP000229315"/>
    </source>
</evidence>
<accession>A0A2H0UFV0</accession>
<name>A0A2H0UFV0_9BACT</name>